<reference evidence="1 2" key="1">
    <citation type="submission" date="2024-04" db="EMBL/GenBank/DDBJ databases">
        <authorList>
            <consortium name="Genoscope - CEA"/>
            <person name="William W."/>
        </authorList>
    </citation>
    <scope>NUCLEOTIDE SEQUENCE [LARGE SCALE GENOMIC DNA]</scope>
</reference>
<dbReference type="InterPro" id="IPR027417">
    <property type="entry name" value="P-loop_NTPase"/>
</dbReference>
<dbReference type="SUPFAM" id="SSF48452">
    <property type="entry name" value="TPR-like"/>
    <property type="match status" value="1"/>
</dbReference>
<protein>
    <submittedName>
        <fullName evidence="1">Uncharacterized protein</fullName>
    </submittedName>
</protein>
<gene>
    <name evidence="1" type="ORF">GSLYS_00012723001</name>
</gene>
<organism evidence="1 2">
    <name type="scientific">Lymnaea stagnalis</name>
    <name type="common">Great pond snail</name>
    <name type="synonym">Helix stagnalis</name>
    <dbReference type="NCBI Taxonomy" id="6523"/>
    <lineage>
        <taxon>Eukaryota</taxon>
        <taxon>Metazoa</taxon>
        <taxon>Spiralia</taxon>
        <taxon>Lophotrochozoa</taxon>
        <taxon>Mollusca</taxon>
        <taxon>Gastropoda</taxon>
        <taxon>Heterobranchia</taxon>
        <taxon>Euthyneura</taxon>
        <taxon>Panpulmonata</taxon>
        <taxon>Hygrophila</taxon>
        <taxon>Lymnaeoidea</taxon>
        <taxon>Lymnaeidae</taxon>
        <taxon>Lymnaea</taxon>
    </lineage>
</organism>
<dbReference type="Proteomes" id="UP001497497">
    <property type="component" value="Unassembled WGS sequence"/>
</dbReference>
<comment type="caution">
    <text evidence="1">The sequence shown here is derived from an EMBL/GenBank/DDBJ whole genome shotgun (WGS) entry which is preliminary data.</text>
</comment>
<proteinExistence type="predicted"/>
<dbReference type="InterPro" id="IPR011990">
    <property type="entry name" value="TPR-like_helical_dom_sf"/>
</dbReference>
<sequence length="929" mass="107232">MTAKSTRDHPIIAAMNKGHFAGPIMGSYRLGLQNQTVLIPHAARSHYQLDQKGSPKSGNVQPCLGISETAKFCRTYDHLSTISELSETEHDTNVGLPSVSRLCIDTKCRHDPPNIRLTERNEIIQKIYPGSILQVCGPPMTGKSTIVTQAIDDMREIEGYRSASNNGRIIYHPILCRGLLTLQDILSAVMRKLKPGTFNGNIEWDVGYVLQEIQFILQLCGSHHNVFVFHKCELLRTSGRDHEFLIFLSQLVNTFMSLNFKLSVVFTTYKKFPISGRSTEYVDVGMFTDQWDIFTLLQYYAPGVHVSEYVYICDKFLCLPECVIRLAEEYLVKDAYHPTPEQLEKIVCCDVNFHALIFEKRVAEVVEWLPKDDVELLWQFCFSLDVTFTEEYLREVYLAVNGSQKVFTWQFLLGRLKDNHIIREIKGSARLAVHPLVIYFCQTSCVKVTMTIADQSCSAYTNFIGRVLKAAEASMKLHGKRGQVYGCLAEEWPHIRGVLQRAIQCTTGTFEAFLRVGVQARRVIVTCFPQEAKLFYKSLYESSKMFGTPQQTAVMEGFLAIVYTFGQGIDWRFAERHIDSAIETLKEQGPVFFYKWALRRKAIFLNRQSRYQESLKYFRLAKHVTRCDSRRDPDDPIQVSELQENEDDVTAEIYEAEPLIQCSKRKHLTQIKGMLINLLNDIEDRCPNHPYLEVLLLNLGLIEERVSNDLDEILWWYKRSYEVRSYLEKIVPQNMLVALQLMAKTLSEKGQQDQSEKYLRKSLQISQAYAWVHNDTASALTFLGEVQFKQKHFYDAFESAVEADDIFQKSCKSHQFRLNVIMNLVHYRTLLRQQMVLSRSNDHRSLNPNLVKTAEDYVQYLLDVGSTMTEHLTLEGHHYMMSAHEHGMLLHWGNSTKQFEAYKKSLIKYVQDNPCVQKIIMSDKDFEKK</sequence>
<evidence type="ECO:0000313" key="1">
    <source>
        <dbReference type="EMBL" id="CAL1538902.1"/>
    </source>
</evidence>
<name>A0AAV2HZH8_LYMST</name>
<dbReference type="Gene3D" id="3.40.50.300">
    <property type="entry name" value="P-loop containing nucleotide triphosphate hydrolases"/>
    <property type="match status" value="1"/>
</dbReference>
<dbReference type="AlphaFoldDB" id="A0AAV2HZH8"/>
<keyword evidence="2" id="KW-1185">Reference proteome</keyword>
<evidence type="ECO:0000313" key="2">
    <source>
        <dbReference type="Proteomes" id="UP001497497"/>
    </source>
</evidence>
<accession>A0AAV2HZH8</accession>
<dbReference type="SUPFAM" id="SSF52540">
    <property type="entry name" value="P-loop containing nucleoside triphosphate hydrolases"/>
    <property type="match status" value="1"/>
</dbReference>
<dbReference type="Gene3D" id="1.25.40.10">
    <property type="entry name" value="Tetratricopeptide repeat domain"/>
    <property type="match status" value="1"/>
</dbReference>
<dbReference type="EMBL" id="CAXITT010000317">
    <property type="protein sequence ID" value="CAL1538902.1"/>
    <property type="molecule type" value="Genomic_DNA"/>
</dbReference>